<dbReference type="RefSeq" id="WP_249376222.1">
    <property type="nucleotide sequence ID" value="NZ_SNUZ01000007.1"/>
</dbReference>
<comment type="caution">
    <text evidence="1">The sequence shown here is derived from an EMBL/GenBank/DDBJ whole genome shotgun (WGS) entry which is preliminary data.</text>
</comment>
<evidence type="ECO:0000313" key="2">
    <source>
        <dbReference type="Proteomes" id="UP001056693"/>
    </source>
</evidence>
<name>A0ABT0NH48_9FIRM</name>
<dbReference type="EMBL" id="SNUZ01000007">
    <property type="protein sequence ID" value="MCL3787237.1"/>
    <property type="molecule type" value="Genomic_DNA"/>
</dbReference>
<organism evidence="1 2">
    <name type="scientific">Ruminococcus bromii</name>
    <dbReference type="NCBI Taxonomy" id="40518"/>
    <lineage>
        <taxon>Bacteria</taxon>
        <taxon>Bacillati</taxon>
        <taxon>Bacillota</taxon>
        <taxon>Clostridia</taxon>
        <taxon>Eubacteriales</taxon>
        <taxon>Oscillospiraceae</taxon>
        <taxon>Ruminococcus</taxon>
    </lineage>
</organism>
<sequence>MANTRTANMQHTHTAAREKIYTARLNDYTYERELEYMTKLYENYGNIEVYAVFCDYPDECGTLRQLIRVASFFEIEECWSKFSNITVARMGLEQALENFQNEAY</sequence>
<gene>
    <name evidence="1" type="ORF">E2N93_04260</name>
</gene>
<dbReference type="Proteomes" id="UP001056693">
    <property type="component" value="Unassembled WGS sequence"/>
</dbReference>
<evidence type="ECO:0000313" key="1">
    <source>
        <dbReference type="EMBL" id="MCL3787237.1"/>
    </source>
</evidence>
<accession>A0ABT0NH48</accession>
<reference evidence="1 2" key="1">
    <citation type="submission" date="2019-03" db="EMBL/GenBank/DDBJ databases">
        <authorList>
            <person name="Molinero N."/>
            <person name="Sanchez B."/>
            <person name="Walker A."/>
            <person name="Duncan S."/>
            <person name="Delgado S."/>
            <person name="Margolles A."/>
        </authorList>
    </citation>
    <scope>NUCLEOTIDE SEQUENCE [LARGE SCALE GENOMIC DNA]</scope>
    <source>
        <strain evidence="1 2">IPLA60002</strain>
    </source>
</reference>
<protein>
    <submittedName>
        <fullName evidence="1">Uncharacterized protein</fullName>
    </submittedName>
</protein>
<keyword evidence="2" id="KW-1185">Reference proteome</keyword>
<proteinExistence type="predicted"/>